<feature type="domain" description="TFIIB-type" evidence="2">
    <location>
        <begin position="1"/>
        <end position="30"/>
    </location>
</feature>
<evidence type="ECO:0000313" key="6">
    <source>
        <dbReference type="Proteomes" id="UP000065473"/>
    </source>
</evidence>
<proteinExistence type="predicted"/>
<dbReference type="PaxDb" id="1435377-SUSAZ_03005"/>
<evidence type="ECO:0000313" key="5">
    <source>
        <dbReference type="Proteomes" id="UP000060043"/>
    </source>
</evidence>
<sequence length="195" mass="23029">MECPECKSREIVWDYKCGNLVCSNCGLVLDKIYDDHNYIDNEIMIKIQSTFTNVTILTYKDKIEKIDKIIKFNSKLSKKQLPKSRKLLNYNNAIIRSSSATIIKYLDFNEKLLLVYDIIDTIPILNNISIKYKVALAMYFYDKKTFNKIMNNLEISNKYFNKILRRLNSKEKMIIMEKVINLLEQRVPSQTLKTM</sequence>
<evidence type="ECO:0000259" key="2">
    <source>
        <dbReference type="PROSITE" id="PS51134"/>
    </source>
</evidence>
<dbReference type="AlphaFoldDB" id="A0A0U3FEZ6"/>
<accession>A0A0U3FEZ6</accession>
<name>A0A0U3FEZ6_9CREN</name>
<dbReference type="GeneID" id="14551184"/>
<evidence type="ECO:0000313" key="4">
    <source>
        <dbReference type="EMBL" id="ALU31754.1"/>
    </source>
</evidence>
<reference evidence="5 6" key="1">
    <citation type="submission" date="2015-12" db="EMBL/GenBank/DDBJ databases">
        <title>A stable core within a dynamic pangenome in Sulfolobus acidocaldarius.</title>
        <authorList>
            <person name="Anderson R."/>
            <person name="Kouris A."/>
            <person name="Seward C."/>
            <person name="Campbell K."/>
            <person name="Whitaker R."/>
        </authorList>
    </citation>
    <scope>NUCLEOTIDE SEQUENCE [LARGE SCALE GENOMIC DNA]</scope>
    <source>
        <strain evidence="3 6">GG12-C01-09</strain>
        <strain evidence="4 5">NG05B_CO5_07</strain>
    </source>
</reference>
<evidence type="ECO:0000256" key="1">
    <source>
        <dbReference type="PROSITE-ProRule" id="PRU00469"/>
    </source>
</evidence>
<dbReference type="Gene3D" id="2.20.25.10">
    <property type="match status" value="1"/>
</dbReference>
<dbReference type="PROSITE" id="PS51134">
    <property type="entry name" value="ZF_TFIIB"/>
    <property type="match status" value="1"/>
</dbReference>
<dbReference type="Proteomes" id="UP000060043">
    <property type="component" value="Chromosome"/>
</dbReference>
<dbReference type="OMA" id="CESENLV"/>
<keyword evidence="1" id="KW-0862">Zinc</keyword>
<dbReference type="EMBL" id="CP013695">
    <property type="protein sequence ID" value="ALU31754.1"/>
    <property type="molecule type" value="Genomic_DNA"/>
</dbReference>
<gene>
    <name evidence="3" type="ORF">ATY89_03075</name>
    <name evidence="4" type="ORF">ATZ20_06100</name>
</gene>
<dbReference type="EMBL" id="CP013694">
    <property type="protein sequence ID" value="ALU29028.1"/>
    <property type="molecule type" value="Genomic_DNA"/>
</dbReference>
<organism evidence="4 5">
    <name type="scientific">Sulfolobus acidocaldarius</name>
    <dbReference type="NCBI Taxonomy" id="2285"/>
    <lineage>
        <taxon>Archaea</taxon>
        <taxon>Thermoproteota</taxon>
        <taxon>Thermoprotei</taxon>
        <taxon>Sulfolobales</taxon>
        <taxon>Sulfolobaceae</taxon>
        <taxon>Sulfolobus</taxon>
    </lineage>
</organism>
<dbReference type="GO" id="GO:0008270">
    <property type="term" value="F:zinc ion binding"/>
    <property type="evidence" value="ECO:0007669"/>
    <property type="project" value="UniProtKB-KW"/>
</dbReference>
<keyword evidence="1" id="KW-0863">Zinc-finger</keyword>
<dbReference type="STRING" id="1435377.SUSAZ_03005"/>
<evidence type="ECO:0000313" key="3">
    <source>
        <dbReference type="EMBL" id="ALU29028.1"/>
    </source>
</evidence>
<protein>
    <recommendedName>
        <fullName evidence="2">TFIIB-type domain-containing protein</fullName>
    </recommendedName>
</protein>
<dbReference type="RefSeq" id="WP_011277551.1">
    <property type="nucleotide sequence ID" value="NZ_BHWZ01000001.1"/>
</dbReference>
<dbReference type="SUPFAM" id="SSF57783">
    <property type="entry name" value="Zinc beta-ribbon"/>
    <property type="match status" value="1"/>
</dbReference>
<dbReference type="Pfam" id="PF08271">
    <property type="entry name" value="Zn_Ribbon_TF"/>
    <property type="match status" value="1"/>
</dbReference>
<keyword evidence="1" id="KW-0479">Metal-binding</keyword>
<dbReference type="InterPro" id="IPR013137">
    <property type="entry name" value="Znf_TFIIB"/>
</dbReference>
<dbReference type="OrthoDB" id="27163at2157"/>
<dbReference type="Proteomes" id="UP000065473">
    <property type="component" value="Chromosome"/>
</dbReference>